<organism evidence="1 2">
    <name type="scientific">Pseudomonas asuensis</name>
    <dbReference type="NCBI Taxonomy" id="1825787"/>
    <lineage>
        <taxon>Bacteria</taxon>
        <taxon>Pseudomonadati</taxon>
        <taxon>Pseudomonadota</taxon>
        <taxon>Gammaproteobacteria</taxon>
        <taxon>Pseudomonadales</taxon>
        <taxon>Pseudomonadaceae</taxon>
        <taxon>Pseudomonas</taxon>
    </lineage>
</organism>
<sequence length="72" mass="8007">MRHYLFIWLGVAACFAFLQMDHAMLAVSSLIASWIVALFVKPSVQRDTFSSVYMGDALVKVESALKPTIKNA</sequence>
<gene>
    <name evidence="1" type="ORF">GCM10009425_13110</name>
</gene>
<proteinExistence type="predicted"/>
<keyword evidence="2" id="KW-1185">Reference proteome</keyword>
<dbReference type="EMBL" id="BMNW01000002">
    <property type="protein sequence ID" value="GGM03165.1"/>
    <property type="molecule type" value="Genomic_DNA"/>
</dbReference>
<evidence type="ECO:0000313" key="1">
    <source>
        <dbReference type="EMBL" id="GGM03165.1"/>
    </source>
</evidence>
<accession>A0ABQ2GMX0</accession>
<name>A0ABQ2GMX0_9PSED</name>
<dbReference type="Proteomes" id="UP000616499">
    <property type="component" value="Unassembled WGS sequence"/>
</dbReference>
<protein>
    <submittedName>
        <fullName evidence="1">Uncharacterized protein</fullName>
    </submittedName>
</protein>
<comment type="caution">
    <text evidence="1">The sequence shown here is derived from an EMBL/GenBank/DDBJ whole genome shotgun (WGS) entry which is preliminary data.</text>
</comment>
<dbReference type="RefSeq" id="WP_188865299.1">
    <property type="nucleotide sequence ID" value="NZ_BMNW01000002.1"/>
</dbReference>
<evidence type="ECO:0000313" key="2">
    <source>
        <dbReference type="Proteomes" id="UP000616499"/>
    </source>
</evidence>
<reference evidence="2" key="1">
    <citation type="journal article" date="2019" name="Int. J. Syst. Evol. Microbiol.">
        <title>The Global Catalogue of Microorganisms (GCM) 10K type strain sequencing project: providing services to taxonomists for standard genome sequencing and annotation.</title>
        <authorList>
            <consortium name="The Broad Institute Genomics Platform"/>
            <consortium name="The Broad Institute Genome Sequencing Center for Infectious Disease"/>
            <person name="Wu L."/>
            <person name="Ma J."/>
        </authorList>
    </citation>
    <scope>NUCLEOTIDE SEQUENCE [LARGE SCALE GENOMIC DNA]</scope>
    <source>
        <strain evidence="2">JCM 13501</strain>
    </source>
</reference>